<dbReference type="HAMAP" id="MF_00473">
    <property type="entry name" value="G6P_isomerase"/>
    <property type="match status" value="1"/>
</dbReference>
<dbReference type="Gene3D" id="3.40.50.10490">
    <property type="entry name" value="Glucose-6-phosphate isomerase like protein, domain 1"/>
    <property type="match status" value="2"/>
</dbReference>
<dbReference type="CDD" id="cd05016">
    <property type="entry name" value="SIS_PGI_2"/>
    <property type="match status" value="1"/>
</dbReference>
<dbReference type="EC" id="5.3.1.9" evidence="7"/>
<dbReference type="PROSITE" id="PS00765">
    <property type="entry name" value="P_GLUCOSE_ISOMERASE_1"/>
    <property type="match status" value="1"/>
</dbReference>
<keyword evidence="10" id="KW-1185">Reference proteome</keyword>
<protein>
    <recommendedName>
        <fullName evidence="7">Glucose-6-phosphate isomerase</fullName>
        <shortName evidence="7">GPI</shortName>
        <ecNumber evidence="7">5.3.1.9</ecNumber>
    </recommendedName>
    <alternativeName>
        <fullName evidence="7">Phosphoglucose isomerase</fullName>
        <shortName evidence="7">PGI</shortName>
    </alternativeName>
    <alternativeName>
        <fullName evidence="7">Phosphohexose isomerase</fullName>
        <shortName evidence="7">PHI</shortName>
    </alternativeName>
</protein>
<dbReference type="InterPro" id="IPR035482">
    <property type="entry name" value="SIS_PGI_2"/>
</dbReference>
<dbReference type="PROSITE" id="PS51463">
    <property type="entry name" value="P_GLUCOSE_ISOMERASE_3"/>
    <property type="match status" value="1"/>
</dbReference>
<comment type="pathway">
    <text evidence="1 7 8">Carbohydrate degradation; glycolysis; D-glyceraldehyde 3-phosphate and glycerone phosphate from D-glucose: step 2/4.</text>
</comment>
<dbReference type="GO" id="GO:0051156">
    <property type="term" value="P:glucose 6-phosphate metabolic process"/>
    <property type="evidence" value="ECO:0007669"/>
    <property type="project" value="TreeGrafter"/>
</dbReference>
<dbReference type="OrthoDB" id="140919at2"/>
<evidence type="ECO:0000313" key="9">
    <source>
        <dbReference type="EMBL" id="GGI80159.1"/>
    </source>
</evidence>
<dbReference type="PRINTS" id="PR00662">
    <property type="entry name" value="G6PISOMERASE"/>
</dbReference>
<comment type="caution">
    <text evidence="9">The sequence shown here is derived from an EMBL/GenBank/DDBJ whole genome shotgun (WGS) entry which is preliminary data.</text>
</comment>
<dbReference type="RefSeq" id="WP_131775894.1">
    <property type="nucleotide sequence ID" value="NZ_BMOB01000002.1"/>
</dbReference>
<dbReference type="InterPro" id="IPR046348">
    <property type="entry name" value="SIS_dom_sf"/>
</dbReference>
<dbReference type="CDD" id="cd05015">
    <property type="entry name" value="SIS_PGI_1"/>
    <property type="match status" value="1"/>
</dbReference>
<dbReference type="GO" id="GO:0006096">
    <property type="term" value="P:glycolytic process"/>
    <property type="evidence" value="ECO:0007669"/>
    <property type="project" value="UniProtKB-UniRule"/>
</dbReference>
<evidence type="ECO:0000256" key="6">
    <source>
        <dbReference type="ARBA" id="ARBA00029321"/>
    </source>
</evidence>
<dbReference type="Pfam" id="PF00342">
    <property type="entry name" value="PGI"/>
    <property type="match status" value="1"/>
</dbReference>
<dbReference type="GO" id="GO:0005829">
    <property type="term" value="C:cytosol"/>
    <property type="evidence" value="ECO:0007669"/>
    <property type="project" value="TreeGrafter"/>
</dbReference>
<dbReference type="NCBIfam" id="NF001211">
    <property type="entry name" value="PRK00179.1"/>
    <property type="match status" value="1"/>
</dbReference>
<evidence type="ECO:0000256" key="2">
    <source>
        <dbReference type="ARBA" id="ARBA00006604"/>
    </source>
</evidence>
<dbReference type="InterPro" id="IPR001672">
    <property type="entry name" value="G6P_Isomerase"/>
</dbReference>
<keyword evidence="3 7" id="KW-0312">Gluconeogenesis</keyword>
<dbReference type="GO" id="GO:0004347">
    <property type="term" value="F:glucose-6-phosphate isomerase activity"/>
    <property type="evidence" value="ECO:0007669"/>
    <property type="project" value="UniProtKB-UniRule"/>
</dbReference>
<gene>
    <name evidence="7 9" type="primary">pgi</name>
    <name evidence="9" type="ORF">GCM10007966_05840</name>
</gene>
<keyword evidence="7" id="KW-0963">Cytoplasm</keyword>
<dbReference type="GO" id="GO:0006094">
    <property type="term" value="P:gluconeogenesis"/>
    <property type="evidence" value="ECO:0007669"/>
    <property type="project" value="UniProtKB-UniRule"/>
</dbReference>
<comment type="function">
    <text evidence="7">Catalyzes the reversible isomerization of glucose-6-phosphate to fructose-6-phosphate.</text>
</comment>
<organism evidence="9 10">
    <name type="scientific">Legionella impletisoli</name>
    <dbReference type="NCBI Taxonomy" id="343510"/>
    <lineage>
        <taxon>Bacteria</taxon>
        <taxon>Pseudomonadati</taxon>
        <taxon>Pseudomonadota</taxon>
        <taxon>Gammaproteobacteria</taxon>
        <taxon>Legionellales</taxon>
        <taxon>Legionellaceae</taxon>
        <taxon>Legionella</taxon>
    </lineage>
</organism>
<name>A0A917N9A6_9GAMM</name>
<comment type="subcellular location">
    <subcellularLocation>
        <location evidence="7">Cytoplasm</location>
    </subcellularLocation>
</comment>
<keyword evidence="5 7" id="KW-0413">Isomerase</keyword>
<feature type="active site" description="Proton donor" evidence="7">
    <location>
        <position position="341"/>
    </location>
</feature>
<evidence type="ECO:0000256" key="8">
    <source>
        <dbReference type="RuleBase" id="RU000612"/>
    </source>
</evidence>
<sequence length="489" mass="54496">MNLASKTTTWKSLENHAAEIRSKLNSGAVSKAKPISTCNITLDYSNQSIPPNALSLLTQLAENCHLHEKIKALISGAIVNHSEHRPALHTALRADEQTVITVENKNIMPEVVNTRFEIKRISELIRNKLWLGFSGKPIKDIVNIGIGGSDLGPRFCIQALRDYITPELGYHFIPDVDPNGFEHTVRDLNPETTLFIVSSKSFTTPETLYNGRKALAWIGTRTNLQQHFIAVTANRQKAFEFGIKNVLPIWDWVGGRYSFCSAINLISAIALGYPHFSAILQGAQAMDEHFLTADFHENLPALLGLIGVWNNNFFSIHTHLILTYAAQLEKLVPYIQQLDMESNGKSIDNQGNPVHYATGPIVWGGLGNQAQHSYYQLLCQGTHKTTVDFITLKPFEQELINNMAAAKMNILSQGVNNQENPVEFIPGGVPLNHIQLNDCTPYTIGALVALYEHKIFTQSVIWDINPFDQPGVESAKKHSRLKTLLTEFS</sequence>
<evidence type="ECO:0000313" key="10">
    <source>
        <dbReference type="Proteomes" id="UP000630149"/>
    </source>
</evidence>
<dbReference type="GO" id="GO:0048029">
    <property type="term" value="F:monosaccharide binding"/>
    <property type="evidence" value="ECO:0007669"/>
    <property type="project" value="TreeGrafter"/>
</dbReference>
<comment type="catalytic activity">
    <reaction evidence="6 7 8">
        <text>alpha-D-glucose 6-phosphate = beta-D-fructose 6-phosphate</text>
        <dbReference type="Rhea" id="RHEA:11816"/>
        <dbReference type="ChEBI" id="CHEBI:57634"/>
        <dbReference type="ChEBI" id="CHEBI:58225"/>
        <dbReference type="EC" id="5.3.1.9"/>
    </reaction>
</comment>
<evidence type="ECO:0000256" key="5">
    <source>
        <dbReference type="ARBA" id="ARBA00023235"/>
    </source>
</evidence>
<dbReference type="InterPro" id="IPR035476">
    <property type="entry name" value="SIS_PGI_1"/>
</dbReference>
<accession>A0A917N9A6</accession>
<dbReference type="GO" id="GO:0097367">
    <property type="term" value="F:carbohydrate derivative binding"/>
    <property type="evidence" value="ECO:0007669"/>
    <property type="project" value="InterPro"/>
</dbReference>
<evidence type="ECO:0000256" key="7">
    <source>
        <dbReference type="HAMAP-Rule" id="MF_00473"/>
    </source>
</evidence>
<feature type="active site" evidence="7">
    <location>
        <position position="372"/>
    </location>
</feature>
<reference evidence="9" key="2">
    <citation type="submission" date="2020-09" db="EMBL/GenBank/DDBJ databases">
        <authorList>
            <person name="Sun Q."/>
            <person name="Ohkuma M."/>
        </authorList>
    </citation>
    <scope>NUCLEOTIDE SEQUENCE</scope>
    <source>
        <strain evidence="9">JCM 13919</strain>
    </source>
</reference>
<dbReference type="PANTHER" id="PTHR11469">
    <property type="entry name" value="GLUCOSE-6-PHOSPHATE ISOMERASE"/>
    <property type="match status" value="1"/>
</dbReference>
<dbReference type="InterPro" id="IPR018189">
    <property type="entry name" value="Phosphoglucose_isomerase_CS"/>
</dbReference>
<dbReference type="AlphaFoldDB" id="A0A917N9A6"/>
<comment type="pathway">
    <text evidence="7">Carbohydrate biosynthesis; gluconeogenesis.</text>
</comment>
<dbReference type="PROSITE" id="PS00174">
    <property type="entry name" value="P_GLUCOSE_ISOMERASE_2"/>
    <property type="match status" value="1"/>
</dbReference>
<dbReference type="PANTHER" id="PTHR11469:SF1">
    <property type="entry name" value="GLUCOSE-6-PHOSPHATE ISOMERASE"/>
    <property type="match status" value="1"/>
</dbReference>
<evidence type="ECO:0000256" key="1">
    <source>
        <dbReference type="ARBA" id="ARBA00004926"/>
    </source>
</evidence>
<proteinExistence type="inferred from homology"/>
<dbReference type="SUPFAM" id="SSF53697">
    <property type="entry name" value="SIS domain"/>
    <property type="match status" value="1"/>
</dbReference>
<evidence type="ECO:0000256" key="3">
    <source>
        <dbReference type="ARBA" id="ARBA00022432"/>
    </source>
</evidence>
<evidence type="ECO:0000256" key="4">
    <source>
        <dbReference type="ARBA" id="ARBA00023152"/>
    </source>
</evidence>
<comment type="similarity">
    <text evidence="2 7 8">Belongs to the GPI family.</text>
</comment>
<dbReference type="Proteomes" id="UP000630149">
    <property type="component" value="Unassembled WGS sequence"/>
</dbReference>
<keyword evidence="4 7" id="KW-0324">Glycolysis</keyword>
<reference evidence="9" key="1">
    <citation type="journal article" date="2014" name="Int. J. Syst. Evol. Microbiol.">
        <title>Complete genome sequence of Corynebacterium casei LMG S-19264T (=DSM 44701T), isolated from a smear-ripened cheese.</title>
        <authorList>
            <consortium name="US DOE Joint Genome Institute (JGI-PGF)"/>
            <person name="Walter F."/>
            <person name="Albersmeier A."/>
            <person name="Kalinowski J."/>
            <person name="Ruckert C."/>
        </authorList>
    </citation>
    <scope>NUCLEOTIDE SEQUENCE</scope>
    <source>
        <strain evidence="9">JCM 13919</strain>
    </source>
</reference>
<dbReference type="EMBL" id="BMOB01000002">
    <property type="protein sequence ID" value="GGI80159.1"/>
    <property type="molecule type" value="Genomic_DNA"/>
</dbReference>
<feature type="active site" evidence="7">
    <location>
        <position position="476"/>
    </location>
</feature>